<evidence type="ECO:0000256" key="6">
    <source>
        <dbReference type="ARBA" id="ARBA00022519"/>
    </source>
</evidence>
<dbReference type="InterPro" id="IPR025857">
    <property type="entry name" value="MacB_PCD"/>
</dbReference>
<feature type="region of interest" description="Disordered" evidence="17">
    <location>
        <begin position="1334"/>
        <end position="1393"/>
    </location>
</feature>
<dbReference type="Pfam" id="PF00005">
    <property type="entry name" value="ABC_tran"/>
    <property type="match status" value="2"/>
</dbReference>
<evidence type="ECO:0000256" key="8">
    <source>
        <dbReference type="ARBA" id="ARBA00022741"/>
    </source>
</evidence>
<dbReference type="Pfam" id="PF02687">
    <property type="entry name" value="FtsX"/>
    <property type="match status" value="1"/>
</dbReference>
<evidence type="ECO:0000256" key="12">
    <source>
        <dbReference type="ARBA" id="ARBA00022989"/>
    </source>
</evidence>
<evidence type="ECO:0000313" key="21">
    <source>
        <dbReference type="Proteomes" id="UP000601435"/>
    </source>
</evidence>
<dbReference type="GO" id="GO:0016831">
    <property type="term" value="F:carboxy-lyase activity"/>
    <property type="evidence" value="ECO:0007669"/>
    <property type="project" value="UniProtKB-KW"/>
</dbReference>
<dbReference type="GO" id="GO:0016887">
    <property type="term" value="F:ATP hydrolysis activity"/>
    <property type="evidence" value="ECO:0007669"/>
    <property type="project" value="InterPro"/>
</dbReference>
<feature type="non-terminal residue" evidence="20">
    <location>
        <position position="1"/>
    </location>
</feature>
<evidence type="ECO:0000256" key="7">
    <source>
        <dbReference type="ARBA" id="ARBA00022692"/>
    </source>
</evidence>
<gene>
    <name evidence="20" type="primary">GADL1</name>
    <name evidence="20" type="ORF">SNEC2469_LOCUS1620</name>
</gene>
<evidence type="ECO:0000313" key="20">
    <source>
        <dbReference type="EMBL" id="CAE7202776.1"/>
    </source>
</evidence>
<comment type="similarity">
    <text evidence="3">Belongs to the group II decarboxylase family.</text>
</comment>
<feature type="transmembrane region" description="Helical" evidence="18">
    <location>
        <begin position="1034"/>
        <end position="1052"/>
    </location>
</feature>
<keyword evidence="6" id="KW-0997">Cell inner membrane</keyword>
<feature type="transmembrane region" description="Helical" evidence="18">
    <location>
        <begin position="1007"/>
        <end position="1028"/>
    </location>
</feature>
<dbReference type="InterPro" id="IPR017871">
    <property type="entry name" value="ABC_transporter-like_CS"/>
</dbReference>
<dbReference type="GO" id="GO:0019752">
    <property type="term" value="P:carboxylic acid metabolic process"/>
    <property type="evidence" value="ECO:0007669"/>
    <property type="project" value="InterPro"/>
</dbReference>
<evidence type="ECO:0000256" key="9">
    <source>
        <dbReference type="ARBA" id="ARBA00022793"/>
    </source>
</evidence>
<dbReference type="Gene3D" id="3.40.640.10">
    <property type="entry name" value="Type I PLP-dependent aspartate aminotransferase-like (Major domain)"/>
    <property type="match status" value="1"/>
</dbReference>
<sequence>MSSYRSADDLLTEIDLSISKEGVGAEDLLESLRDVARRSPRTGSNRFYNQLFGGRDAVAVAGDLLATILNNSMYTYKAAGVHGLIERELVDRMCRHVGFHDGEGVFAPGGSMSNLQAMIVARNEVLSGTLDTGLDGTRACVYVSAEGHYSVNKMAQIVGIGHENVRPVPVDGRGRMRVDELEKMMDEDAGKGIVPLMVVITAGTTVLGAFDPIRETVEVAKKHGAWVHIDGAYGGSMILSEKYKGLMDGCELVDSITWDAHKMMGVPLVSSVILVREKGMLWRNFNENASYLFQEDTDDLNFGTRSLQCGRRNDCLKLWAAWKYNGDVGYAARMDHLVDLARFFAGLVEDDPELTLTKSPESTNVCFEVTGKGSAAICETLRKQDRLMLGWGVVEERRVIRVPFVNGDMTRDDARMMLDEIKTVASELGPQDNAVEAPVIDIASYELPAGGQAMLAGGSGSGKSTLLQLIAGLLDPDAGSLHVGGTDIHAMSGAKRDLYRGKAIGVIFQTFNLLDGFTAVENVMAALMFSDIPRKEHKPRAEELLAHLGIDRPHATPGELSVGQQQRVAVARAVACDPVLVLADEPTASLDPENARIAMDLIQSTCKDRGAALLCTSHDPSVWERFETRAELATLNGARMFSTVTTSLTVAAAVALLLVMLGLRDSGREAFQRGSGNMHLLISAESSEMDSVLNSIFYAGAPGNFIRWAKYEEIADSQPWAYAIPVQMGDSYRGLPVLATTPEFFEFFEPAPGEPWALAEGRFIEGTWDIVAGGAVARATGLSVGDTIYLTHGVADAPGAHVHKEFEFNVVGIAAMTGSPHDRALFCTLDASWILHAHDRRLAEDSRASVTTLEDIVEDDKKITGIYARVFTRPGRDSSAALQSVHYQLRTDPSIIAVSPADQIGKLLGIVSNIDQIFLAMAGVVLVSSGIAIMLALYNSMEQRRRQIAVLRVLGCSKGRVFSMVMTESAMLGLAGAVAGVVVAFVGAQVVAGVMKARLGLVIEPGLGIEWILFSVVATVLLSAAAGVDEGVKVFWSLIGLLVVGTVVAFLVRGREDKAPAISHQASVEESSAVGNRQSAVGGVDREIPESRIPGMAESPDSPDNPLARRVRTDHEHQEGAEPAVFDGDFMGMLFGKDDASASAPVTAEQRALDEASKKAELVRLDGSSIELDGRFTVRGKGSPEDPYVLPWELLVSAREVYVPKEDRRVIPGRVGMFQGAWVEITGYIMLPTVRDRVREFVVMESEWDGCCIGIPPTPYDSIEVTLAEARDFSLSGQQYATVRGRMVVDPYLFGNRMLVGLYAIEADPFMRYFWSIIALLVVVTAVVFMTRGGSSSPAPSMPPQQSQRTSPRSTPPVREAPETVERAPVTVAEPQVEERVATNEPSTPSLDVDELLGTDAPAAEDVALPDGESPALDEMTEIVETLDEATPDADEAIRGAYTYRTEEFVGPLGEGMEAPSLAQAAETNPETGHSPNQYLEQLRAARAKRDAENAARRAASASSGTPVIDPNVSWEEIEIDDGVTIKRRNTDGAYLLDNRHLVYGEGTRESPLELTWDMLYSVRETYRPRKGLEELPQWTSWLDGKQVRITGFMATAVFASDVDELLIMKNEWDGCCIGVPPTPYDAVEVTLVEKIKLTAGMMSFGTISGRLEVEPYLVRNWLVGLYLLEEATVEESGRSQLDLRPEHSATSPLSVHAMTVAYHRKPVLWDVDYDAPREKLVAIVGPNGAGKSTFIKACLGLVPMASGRVEFWGETLSRARRRIGYVPQRETVDWDFPVSALDVVCMGRYRKIGWFRPVSRSHKEAARECLARVGMEAFAERQISQLSGG</sequence>
<evidence type="ECO:0000256" key="2">
    <source>
        <dbReference type="ARBA" id="ARBA00004429"/>
    </source>
</evidence>
<feature type="transmembrane region" description="Helical" evidence="18">
    <location>
        <begin position="970"/>
        <end position="995"/>
    </location>
</feature>
<dbReference type="InterPro" id="IPR027417">
    <property type="entry name" value="P-loop_NTPase"/>
</dbReference>
<evidence type="ECO:0000256" key="13">
    <source>
        <dbReference type="ARBA" id="ARBA00023136"/>
    </source>
</evidence>
<feature type="modified residue" description="N6-(pyridoxal phosphate)lysine" evidence="16">
    <location>
        <position position="262"/>
    </location>
</feature>
<dbReference type="InterPro" id="IPR003838">
    <property type="entry name" value="ABC3_permease_C"/>
</dbReference>
<evidence type="ECO:0000256" key="1">
    <source>
        <dbReference type="ARBA" id="ARBA00001933"/>
    </source>
</evidence>
<organism evidence="20 21">
    <name type="scientific">Symbiodinium necroappetens</name>
    <dbReference type="NCBI Taxonomy" id="1628268"/>
    <lineage>
        <taxon>Eukaryota</taxon>
        <taxon>Sar</taxon>
        <taxon>Alveolata</taxon>
        <taxon>Dinophyceae</taxon>
        <taxon>Suessiales</taxon>
        <taxon>Symbiodiniaceae</taxon>
        <taxon>Symbiodinium</taxon>
    </lineage>
</organism>
<dbReference type="Proteomes" id="UP000601435">
    <property type="component" value="Unassembled WGS sequence"/>
</dbReference>
<proteinExistence type="inferred from homology"/>
<comment type="similarity">
    <text evidence="15">Belongs to the ABC transporter superfamily. Macrolide exporter (TC 3.A.1.122) family.</text>
</comment>
<dbReference type="GO" id="GO:0030170">
    <property type="term" value="F:pyridoxal phosphate binding"/>
    <property type="evidence" value="ECO:0007669"/>
    <property type="project" value="InterPro"/>
</dbReference>
<reference evidence="20" key="1">
    <citation type="submission" date="2021-02" db="EMBL/GenBank/DDBJ databases">
        <authorList>
            <person name="Dougan E. K."/>
            <person name="Rhodes N."/>
            <person name="Thang M."/>
            <person name="Chan C."/>
        </authorList>
    </citation>
    <scope>NUCLEOTIDE SEQUENCE</scope>
</reference>
<keyword evidence="13 18" id="KW-0472">Membrane</keyword>
<dbReference type="GO" id="GO:0005524">
    <property type="term" value="F:ATP binding"/>
    <property type="evidence" value="ECO:0007669"/>
    <property type="project" value="UniProtKB-KW"/>
</dbReference>
<dbReference type="PROSITE" id="PS00211">
    <property type="entry name" value="ABC_TRANSPORTER_1"/>
    <property type="match status" value="1"/>
</dbReference>
<evidence type="ECO:0000256" key="11">
    <source>
        <dbReference type="ARBA" id="ARBA00022898"/>
    </source>
</evidence>
<dbReference type="GO" id="GO:0005886">
    <property type="term" value="C:plasma membrane"/>
    <property type="evidence" value="ECO:0007669"/>
    <property type="project" value="UniProtKB-SubCell"/>
</dbReference>
<dbReference type="Gene3D" id="3.40.50.300">
    <property type="entry name" value="P-loop containing nucleotide triphosphate hydrolases"/>
    <property type="match status" value="2"/>
</dbReference>
<keyword evidence="10" id="KW-0067">ATP-binding</keyword>
<keyword evidence="14" id="KW-0456">Lyase</keyword>
<dbReference type="PANTHER" id="PTHR45677">
    <property type="entry name" value="GLUTAMATE DECARBOXYLASE-RELATED"/>
    <property type="match status" value="1"/>
</dbReference>
<accession>A0A812JGG1</accession>
<dbReference type="SUPFAM" id="SSF52540">
    <property type="entry name" value="P-loop containing nucleoside triphosphate hydrolases"/>
    <property type="match status" value="2"/>
</dbReference>
<keyword evidence="5" id="KW-1003">Cell membrane</keyword>
<dbReference type="EMBL" id="CAJNJA010005976">
    <property type="protein sequence ID" value="CAE7202776.1"/>
    <property type="molecule type" value="Genomic_DNA"/>
</dbReference>
<evidence type="ECO:0000256" key="4">
    <source>
        <dbReference type="ARBA" id="ARBA00022448"/>
    </source>
</evidence>
<feature type="region of interest" description="Disordered" evidence="17">
    <location>
        <begin position="1062"/>
        <end position="1120"/>
    </location>
</feature>
<feature type="compositionally biased region" description="Polar residues" evidence="17">
    <location>
        <begin position="1064"/>
        <end position="1079"/>
    </location>
</feature>
<evidence type="ECO:0000256" key="14">
    <source>
        <dbReference type="ARBA" id="ARBA00023239"/>
    </source>
</evidence>
<keyword evidence="9" id="KW-0210">Decarboxylase</keyword>
<dbReference type="Pfam" id="PF12704">
    <property type="entry name" value="MacB_PCD"/>
    <property type="match status" value="1"/>
</dbReference>
<name>A0A812JGG1_9DINO</name>
<comment type="caution">
    <text evidence="20">The sequence shown here is derived from an EMBL/GenBank/DDBJ whole genome shotgun (WGS) entry which is preliminary data.</text>
</comment>
<dbReference type="OrthoDB" id="415263at2759"/>
<feature type="compositionally biased region" description="Low complexity" evidence="17">
    <location>
        <begin position="1335"/>
        <end position="1348"/>
    </location>
</feature>
<comment type="subcellular location">
    <subcellularLocation>
        <location evidence="2">Cell inner membrane</location>
        <topology evidence="2">Multi-pass membrane protein</topology>
    </subcellularLocation>
</comment>
<evidence type="ECO:0000256" key="16">
    <source>
        <dbReference type="PIRSR" id="PIRSR602129-50"/>
    </source>
</evidence>
<keyword evidence="11 16" id="KW-0663">Pyridoxal phosphate</keyword>
<dbReference type="PROSITE" id="PS50893">
    <property type="entry name" value="ABC_TRANSPORTER_2"/>
    <property type="match status" value="1"/>
</dbReference>
<dbReference type="SUPFAM" id="SSF53383">
    <property type="entry name" value="PLP-dependent transferases"/>
    <property type="match status" value="1"/>
</dbReference>
<dbReference type="PANTHER" id="PTHR45677:SF8">
    <property type="entry name" value="CYSTEINE SULFINIC ACID DECARBOXYLASE"/>
    <property type="match status" value="1"/>
</dbReference>
<keyword evidence="4" id="KW-0813">Transport</keyword>
<dbReference type="InterPro" id="IPR015421">
    <property type="entry name" value="PyrdxlP-dep_Trfase_major"/>
</dbReference>
<dbReference type="InterPro" id="IPR002129">
    <property type="entry name" value="PyrdxlP-dep_de-COase"/>
</dbReference>
<dbReference type="GO" id="GO:0005737">
    <property type="term" value="C:cytoplasm"/>
    <property type="evidence" value="ECO:0007669"/>
    <property type="project" value="TreeGrafter"/>
</dbReference>
<dbReference type="CDD" id="cd03255">
    <property type="entry name" value="ABC_MJ0796_LolCDE_FtsE"/>
    <property type="match status" value="1"/>
</dbReference>
<keyword evidence="8" id="KW-0547">Nucleotide-binding</keyword>
<evidence type="ECO:0000259" key="19">
    <source>
        <dbReference type="PROSITE" id="PS50893"/>
    </source>
</evidence>
<evidence type="ECO:0000256" key="3">
    <source>
        <dbReference type="ARBA" id="ARBA00009533"/>
    </source>
</evidence>
<dbReference type="Gene3D" id="2.40.50.870">
    <property type="entry name" value="Protein of unknown function (DUF3299)"/>
    <property type="match status" value="1"/>
</dbReference>
<keyword evidence="7 18" id="KW-0812">Transmembrane</keyword>
<keyword evidence="12 18" id="KW-1133">Transmembrane helix</keyword>
<evidence type="ECO:0000256" key="5">
    <source>
        <dbReference type="ARBA" id="ARBA00022475"/>
    </source>
</evidence>
<dbReference type="InterPro" id="IPR015424">
    <property type="entry name" value="PyrdxlP-dep_Trfase"/>
</dbReference>
<protein>
    <submittedName>
        <fullName evidence="20">GADL1 protein</fullName>
    </submittedName>
</protein>
<dbReference type="SMART" id="SM00382">
    <property type="entry name" value="AAA"/>
    <property type="match status" value="1"/>
</dbReference>
<dbReference type="InterPro" id="IPR003439">
    <property type="entry name" value="ABC_transporter-like_ATP-bd"/>
</dbReference>
<keyword evidence="21" id="KW-1185">Reference proteome</keyword>
<evidence type="ECO:0000256" key="15">
    <source>
        <dbReference type="ARBA" id="ARBA00038388"/>
    </source>
</evidence>
<dbReference type="Pfam" id="PF00282">
    <property type="entry name" value="Pyridoxal_deC"/>
    <property type="match status" value="1"/>
</dbReference>
<dbReference type="InterPro" id="IPR003593">
    <property type="entry name" value="AAA+_ATPase"/>
</dbReference>
<feature type="transmembrane region" description="Helical" evidence="18">
    <location>
        <begin position="917"/>
        <end position="938"/>
    </location>
</feature>
<evidence type="ECO:0000256" key="18">
    <source>
        <dbReference type="SAM" id="Phobius"/>
    </source>
</evidence>
<dbReference type="InterPro" id="IPR017911">
    <property type="entry name" value="MacB-like_ATP-bd"/>
</dbReference>
<feature type="compositionally biased region" description="Basic and acidic residues" evidence="17">
    <location>
        <begin position="1111"/>
        <end position="1120"/>
    </location>
</feature>
<feature type="domain" description="ABC transporter" evidence="19">
    <location>
        <begin position="416"/>
        <end position="662"/>
    </location>
</feature>
<comment type="cofactor">
    <cofactor evidence="1 16">
        <name>pyridoxal 5'-phosphate</name>
        <dbReference type="ChEBI" id="CHEBI:597326"/>
    </cofactor>
</comment>
<evidence type="ECO:0000256" key="17">
    <source>
        <dbReference type="SAM" id="MobiDB-lite"/>
    </source>
</evidence>
<dbReference type="Gene3D" id="3.90.1150.170">
    <property type="match status" value="1"/>
</dbReference>
<evidence type="ECO:0000256" key="10">
    <source>
        <dbReference type="ARBA" id="ARBA00022840"/>
    </source>
</evidence>